<proteinExistence type="predicted"/>
<evidence type="ECO:0000313" key="2">
    <source>
        <dbReference type="EMBL" id="CAB0011680.1"/>
    </source>
</evidence>
<sequence length="135" mass="15047">MLSEIVEEIDDIDETVSKYFSEFVDQSQVPPDEYRPPAPPPAGPGCGGKKSPPPITGSPSSSEHLKTFNEIETLLLYGKKRDVKTIIRGSRTRICNKNCLSVRRTPYAVRRMPYAVSSKTHRRSGPISKKKKTSV</sequence>
<dbReference type="AlphaFoldDB" id="A0A6H5H752"/>
<feature type="region of interest" description="Disordered" evidence="1">
    <location>
        <begin position="27"/>
        <end position="64"/>
    </location>
</feature>
<dbReference type="EMBL" id="CADCXU010024249">
    <property type="protein sequence ID" value="CAB0011680.1"/>
    <property type="molecule type" value="Genomic_DNA"/>
</dbReference>
<gene>
    <name evidence="2" type="ORF">NTEN_LOCUS16588</name>
</gene>
<evidence type="ECO:0000313" key="3">
    <source>
        <dbReference type="Proteomes" id="UP000479000"/>
    </source>
</evidence>
<evidence type="ECO:0000256" key="1">
    <source>
        <dbReference type="SAM" id="MobiDB-lite"/>
    </source>
</evidence>
<feature type="compositionally biased region" description="Basic residues" evidence="1">
    <location>
        <begin position="119"/>
        <end position="135"/>
    </location>
</feature>
<protein>
    <submittedName>
        <fullName evidence="2">Uncharacterized protein</fullName>
    </submittedName>
</protein>
<reference evidence="2 3" key="1">
    <citation type="submission" date="2020-02" db="EMBL/GenBank/DDBJ databases">
        <authorList>
            <person name="Ferguson B K."/>
        </authorList>
    </citation>
    <scope>NUCLEOTIDE SEQUENCE [LARGE SCALE GENOMIC DNA]</scope>
</reference>
<organism evidence="2 3">
    <name type="scientific">Nesidiocoris tenuis</name>
    <dbReference type="NCBI Taxonomy" id="355587"/>
    <lineage>
        <taxon>Eukaryota</taxon>
        <taxon>Metazoa</taxon>
        <taxon>Ecdysozoa</taxon>
        <taxon>Arthropoda</taxon>
        <taxon>Hexapoda</taxon>
        <taxon>Insecta</taxon>
        <taxon>Pterygota</taxon>
        <taxon>Neoptera</taxon>
        <taxon>Paraneoptera</taxon>
        <taxon>Hemiptera</taxon>
        <taxon>Heteroptera</taxon>
        <taxon>Panheteroptera</taxon>
        <taxon>Cimicomorpha</taxon>
        <taxon>Miridae</taxon>
        <taxon>Dicyphina</taxon>
        <taxon>Nesidiocoris</taxon>
    </lineage>
</organism>
<name>A0A6H5H752_9HEMI</name>
<accession>A0A6H5H752</accession>
<feature type="region of interest" description="Disordered" evidence="1">
    <location>
        <begin position="114"/>
        <end position="135"/>
    </location>
</feature>
<keyword evidence="3" id="KW-1185">Reference proteome</keyword>
<dbReference type="Proteomes" id="UP000479000">
    <property type="component" value="Unassembled WGS sequence"/>
</dbReference>